<dbReference type="PANTHER" id="PTHR34654:SF1">
    <property type="entry name" value="RNA-BINDING PROTEIN KHPA"/>
    <property type="match status" value="1"/>
</dbReference>
<dbReference type="Gene3D" id="3.30.300.20">
    <property type="match status" value="1"/>
</dbReference>
<evidence type="ECO:0000256" key="1">
    <source>
        <dbReference type="ARBA" id="ARBA00022490"/>
    </source>
</evidence>
<dbReference type="PROSITE" id="PS50084">
    <property type="entry name" value="KH_TYPE_1"/>
    <property type="match status" value="1"/>
</dbReference>
<organism evidence="4">
    <name type="scientific">uncultured Rubrobacteraceae bacterium</name>
    <dbReference type="NCBI Taxonomy" id="349277"/>
    <lineage>
        <taxon>Bacteria</taxon>
        <taxon>Bacillati</taxon>
        <taxon>Actinomycetota</taxon>
        <taxon>Rubrobacteria</taxon>
        <taxon>Rubrobacterales</taxon>
        <taxon>Rubrobacteraceae</taxon>
        <taxon>environmental samples</taxon>
    </lineage>
</organism>
<accession>A0A6J4QNY7</accession>
<comment type="similarity">
    <text evidence="3">Belongs to the KhpA RNA-binding protein family.</text>
</comment>
<dbReference type="InterPro" id="IPR015946">
    <property type="entry name" value="KH_dom-like_a/b"/>
</dbReference>
<evidence type="ECO:0000256" key="2">
    <source>
        <dbReference type="ARBA" id="ARBA00022884"/>
    </source>
</evidence>
<evidence type="ECO:0000313" key="4">
    <source>
        <dbReference type="EMBL" id="CAA9450179.1"/>
    </source>
</evidence>
<dbReference type="EMBL" id="CADCVA010000454">
    <property type="protein sequence ID" value="CAA9450179.1"/>
    <property type="molecule type" value="Genomic_DNA"/>
</dbReference>
<dbReference type="HAMAP" id="MF_00088">
    <property type="entry name" value="KhpA"/>
    <property type="match status" value="1"/>
</dbReference>
<dbReference type="InterPro" id="IPR020627">
    <property type="entry name" value="KhpA"/>
</dbReference>
<comment type="subcellular location">
    <subcellularLocation>
        <location evidence="3">Cytoplasm</location>
    </subcellularLocation>
</comment>
<protein>
    <recommendedName>
        <fullName evidence="3">RNA-binding protein KhpA</fullName>
    </recommendedName>
    <alternativeName>
        <fullName evidence="3">KH-domain protein A</fullName>
    </alternativeName>
</protein>
<comment type="function">
    <text evidence="3">A probable RNA-binding protein.</text>
</comment>
<dbReference type="CDD" id="cd22533">
    <property type="entry name" value="KH-II_YlqC-like"/>
    <property type="match status" value="1"/>
</dbReference>
<keyword evidence="1 3" id="KW-0963">Cytoplasm</keyword>
<keyword evidence="2 3" id="KW-0694">RNA-binding</keyword>
<dbReference type="GO" id="GO:0005737">
    <property type="term" value="C:cytoplasm"/>
    <property type="evidence" value="ECO:0007669"/>
    <property type="project" value="UniProtKB-SubCell"/>
</dbReference>
<dbReference type="InterPro" id="IPR009019">
    <property type="entry name" value="KH_sf_prok-type"/>
</dbReference>
<evidence type="ECO:0000256" key="3">
    <source>
        <dbReference type="HAMAP-Rule" id="MF_00088"/>
    </source>
</evidence>
<proteinExistence type="inferred from homology"/>
<sequence length="79" mass="8639">MAQIENLLLVLVRSLVDEPEKVEVSGTESDSRVDLELRVAPDDMGRVIGRQGRTIRAIRTVVKAASVKAGKRVTVEVPD</sequence>
<dbReference type="GO" id="GO:0003723">
    <property type="term" value="F:RNA binding"/>
    <property type="evidence" value="ECO:0007669"/>
    <property type="project" value="UniProtKB-UniRule"/>
</dbReference>
<dbReference type="PANTHER" id="PTHR34654">
    <property type="entry name" value="UPF0109 PROTEIN SCO5592"/>
    <property type="match status" value="1"/>
</dbReference>
<gene>
    <name evidence="3" type="primary">khpA</name>
    <name evidence="4" type="ORF">AVDCRST_MAG82-3730</name>
</gene>
<dbReference type="AlphaFoldDB" id="A0A6J4QNY7"/>
<name>A0A6J4QNY7_9ACTN</name>
<dbReference type="SUPFAM" id="SSF54814">
    <property type="entry name" value="Prokaryotic type KH domain (KH-domain type II)"/>
    <property type="match status" value="1"/>
</dbReference>
<dbReference type="Pfam" id="PF13083">
    <property type="entry name" value="KH_KhpA-B"/>
    <property type="match status" value="1"/>
</dbReference>
<reference evidence="4" key="1">
    <citation type="submission" date="2020-02" db="EMBL/GenBank/DDBJ databases">
        <authorList>
            <person name="Meier V. D."/>
        </authorList>
    </citation>
    <scope>NUCLEOTIDE SEQUENCE</scope>
    <source>
        <strain evidence="4">AVDCRST_MAG82</strain>
    </source>
</reference>